<dbReference type="InParanoid" id="A0A2K3DJ00"/>
<proteinExistence type="predicted"/>
<reference evidence="2 3" key="1">
    <citation type="journal article" date="2007" name="Science">
        <title>The Chlamydomonas genome reveals the evolution of key animal and plant functions.</title>
        <authorList>
            <person name="Merchant S.S."/>
            <person name="Prochnik S.E."/>
            <person name="Vallon O."/>
            <person name="Harris E.H."/>
            <person name="Karpowicz S.J."/>
            <person name="Witman G.B."/>
            <person name="Terry A."/>
            <person name="Salamov A."/>
            <person name="Fritz-Laylin L.K."/>
            <person name="Marechal-Drouard L."/>
            <person name="Marshall W.F."/>
            <person name="Qu L.H."/>
            <person name="Nelson D.R."/>
            <person name="Sanderfoot A.A."/>
            <person name="Spalding M.H."/>
            <person name="Kapitonov V.V."/>
            <person name="Ren Q."/>
            <person name="Ferris P."/>
            <person name="Lindquist E."/>
            <person name="Shapiro H."/>
            <person name="Lucas S.M."/>
            <person name="Grimwood J."/>
            <person name="Schmutz J."/>
            <person name="Cardol P."/>
            <person name="Cerutti H."/>
            <person name="Chanfreau G."/>
            <person name="Chen C.L."/>
            <person name="Cognat V."/>
            <person name="Croft M.T."/>
            <person name="Dent R."/>
            <person name="Dutcher S."/>
            <person name="Fernandez E."/>
            <person name="Fukuzawa H."/>
            <person name="Gonzalez-Ballester D."/>
            <person name="Gonzalez-Halphen D."/>
            <person name="Hallmann A."/>
            <person name="Hanikenne M."/>
            <person name="Hippler M."/>
            <person name="Inwood W."/>
            <person name="Jabbari K."/>
            <person name="Kalanon M."/>
            <person name="Kuras R."/>
            <person name="Lefebvre P.A."/>
            <person name="Lemaire S.D."/>
            <person name="Lobanov A.V."/>
            <person name="Lohr M."/>
            <person name="Manuell A."/>
            <person name="Meier I."/>
            <person name="Mets L."/>
            <person name="Mittag M."/>
            <person name="Mittelmeier T."/>
            <person name="Moroney J.V."/>
            <person name="Moseley J."/>
            <person name="Napoli C."/>
            <person name="Nedelcu A.M."/>
            <person name="Niyogi K."/>
            <person name="Novoselov S.V."/>
            <person name="Paulsen I.T."/>
            <person name="Pazour G."/>
            <person name="Purton S."/>
            <person name="Ral J.P."/>
            <person name="Riano-Pachon D.M."/>
            <person name="Riekhof W."/>
            <person name="Rymarquis L."/>
            <person name="Schroda M."/>
            <person name="Stern D."/>
            <person name="Umen J."/>
            <person name="Willows R."/>
            <person name="Wilson N."/>
            <person name="Zimmer S.L."/>
            <person name="Allmer J."/>
            <person name="Balk J."/>
            <person name="Bisova K."/>
            <person name="Chen C.J."/>
            <person name="Elias M."/>
            <person name="Gendler K."/>
            <person name="Hauser C."/>
            <person name="Lamb M.R."/>
            <person name="Ledford H."/>
            <person name="Long J.C."/>
            <person name="Minagawa J."/>
            <person name="Page M.D."/>
            <person name="Pan J."/>
            <person name="Pootakham W."/>
            <person name="Roje S."/>
            <person name="Rose A."/>
            <person name="Stahlberg E."/>
            <person name="Terauchi A.M."/>
            <person name="Yang P."/>
            <person name="Ball S."/>
            <person name="Bowler C."/>
            <person name="Dieckmann C.L."/>
            <person name="Gladyshev V.N."/>
            <person name="Green P."/>
            <person name="Jorgensen R."/>
            <person name="Mayfield S."/>
            <person name="Mueller-Roeber B."/>
            <person name="Rajamani S."/>
            <person name="Sayre R.T."/>
            <person name="Brokstein P."/>
            <person name="Dubchak I."/>
            <person name="Goodstein D."/>
            <person name="Hornick L."/>
            <person name="Huang Y.W."/>
            <person name="Jhaveri J."/>
            <person name="Luo Y."/>
            <person name="Martinez D."/>
            <person name="Ngau W.C."/>
            <person name="Otillar B."/>
            <person name="Poliakov A."/>
            <person name="Porter A."/>
            <person name="Szajkowski L."/>
            <person name="Werner G."/>
            <person name="Zhou K."/>
            <person name="Grigoriev I.V."/>
            <person name="Rokhsar D.S."/>
            <person name="Grossman A.R."/>
        </authorList>
    </citation>
    <scope>NUCLEOTIDE SEQUENCE [LARGE SCALE GENOMIC DNA]</scope>
    <source>
        <strain evidence="3">CC-503</strain>
    </source>
</reference>
<dbReference type="ExpressionAtlas" id="A0A2K3DJ00">
    <property type="expression patterns" value="baseline"/>
</dbReference>
<protein>
    <submittedName>
        <fullName evidence="2">Uncharacterized protein</fullName>
    </submittedName>
</protein>
<sequence>MVSDGVLREVLRQALRPHGTHRAPDAPAEPSWSPEQWNEAFSYLFLASPGSRHAVLEHQDDMLWFVTAPPALAAGTAPVTLRRNVSSLLPPELRPGGRDFCSVDWAASVQLNLVVQATFILTVVQCEESALAAVAQASNTAPGTYRAHVHELEAPAATNDSLHSNTSSLTLCQEQHARLHGLAGTVVAQRRVYASPMSADVNLEDAKAGRPPAACYPDVSFSVDNFESGFEDMVLSRTGDCYCVMLHVHAPATTAKPSAPSPAMPPSADSASHSVTSTSSTEVSGTKAGRQERRATLFSAYVTREQVAAYIATKLPPPSKPSLLNRLLGAPAASSSSARSAQLLGRKERVVMSGPAGVGRAEALAVTVGAPLATAEAAPAAGAGSGIGARGGGSAPQALQMSLMWMSLPAHALARAVLQFACEAL</sequence>
<dbReference type="OMA" id="ILTVVQC"/>
<gene>
    <name evidence="2" type="ORF">CHLRE_07g320250v5</name>
</gene>
<dbReference type="FunCoup" id="A0A2K3DJ00">
    <property type="interactions" value="893"/>
</dbReference>
<dbReference type="RefSeq" id="XP_042922534.1">
    <property type="nucleotide sequence ID" value="XM_043063966.1"/>
</dbReference>
<dbReference type="PaxDb" id="3055-EDP07096"/>
<dbReference type="KEGG" id="cre:CHLRE_07g320250v5"/>
<organism evidence="2 3">
    <name type="scientific">Chlamydomonas reinhardtii</name>
    <name type="common">Chlamydomonas smithii</name>
    <dbReference type="NCBI Taxonomy" id="3055"/>
    <lineage>
        <taxon>Eukaryota</taxon>
        <taxon>Viridiplantae</taxon>
        <taxon>Chlorophyta</taxon>
        <taxon>core chlorophytes</taxon>
        <taxon>Chlorophyceae</taxon>
        <taxon>CS clade</taxon>
        <taxon>Chlamydomonadales</taxon>
        <taxon>Chlamydomonadaceae</taxon>
        <taxon>Chlamydomonas</taxon>
    </lineage>
</organism>
<keyword evidence="3" id="KW-1185">Reference proteome</keyword>
<dbReference type="Gramene" id="PNW80509">
    <property type="protein sequence ID" value="PNW80509"/>
    <property type="gene ID" value="CHLRE_07g320250v5"/>
</dbReference>
<evidence type="ECO:0000313" key="3">
    <source>
        <dbReference type="Proteomes" id="UP000006906"/>
    </source>
</evidence>
<dbReference type="PANTHER" id="PTHR21477:SF13">
    <property type="entry name" value="KIAA0930"/>
    <property type="match status" value="1"/>
</dbReference>
<dbReference type="PANTHER" id="PTHR21477">
    <property type="entry name" value="ZGC:172139"/>
    <property type="match status" value="1"/>
</dbReference>
<name>A0A2K3DJ00_CHLRE</name>
<evidence type="ECO:0000313" key="2">
    <source>
        <dbReference type="EMBL" id="PNW80509.1"/>
    </source>
</evidence>
<dbReference type="EMBL" id="CM008968">
    <property type="protein sequence ID" value="PNW80509.1"/>
    <property type="molecule type" value="Genomic_DNA"/>
</dbReference>
<evidence type="ECO:0000256" key="1">
    <source>
        <dbReference type="SAM" id="MobiDB-lite"/>
    </source>
</evidence>
<accession>A0A2K3DJ00</accession>
<dbReference type="OrthoDB" id="1906921at2759"/>
<dbReference type="GeneID" id="5726577"/>
<dbReference type="InterPro" id="IPR019141">
    <property type="entry name" value="DUF2045"/>
</dbReference>
<dbReference type="Pfam" id="PF09741">
    <property type="entry name" value="DUF2045"/>
    <property type="match status" value="1"/>
</dbReference>
<dbReference type="Proteomes" id="UP000006906">
    <property type="component" value="Chromosome 7"/>
</dbReference>
<feature type="compositionally biased region" description="Low complexity" evidence="1">
    <location>
        <begin position="266"/>
        <end position="286"/>
    </location>
</feature>
<dbReference type="AlphaFoldDB" id="A0A2K3DJ00"/>
<feature type="region of interest" description="Disordered" evidence="1">
    <location>
        <begin position="254"/>
        <end position="290"/>
    </location>
</feature>